<dbReference type="CDD" id="cd00475">
    <property type="entry name" value="Cis_IPPS"/>
    <property type="match status" value="1"/>
</dbReference>
<accession>A0A645IWB0</accession>
<organism evidence="3">
    <name type="scientific">bioreactor metagenome</name>
    <dbReference type="NCBI Taxonomy" id="1076179"/>
    <lineage>
        <taxon>unclassified sequences</taxon>
        <taxon>metagenomes</taxon>
        <taxon>ecological metagenomes</taxon>
    </lineage>
</organism>
<dbReference type="InterPro" id="IPR018520">
    <property type="entry name" value="UPP_synth-like_CS"/>
</dbReference>
<sequence>MEHGIKLTVIGDKEKLNPSLQDTISWAETMTCSQQGLHLQVAFNYGGRDEIKRAVQKMMADTSVLQGNITEKTISAYLDTANIPEPDLLIRTGGEIRLSNYLLWELAYTELFFTDTLWPDFTEEELMRTIEEYRSQDRRFGNAI</sequence>
<dbReference type="EC" id="2.5.1.-" evidence="3"/>
<reference evidence="3" key="1">
    <citation type="submission" date="2019-08" db="EMBL/GenBank/DDBJ databases">
        <authorList>
            <person name="Kucharzyk K."/>
            <person name="Murdoch R.W."/>
            <person name="Higgins S."/>
            <person name="Loffler F."/>
        </authorList>
    </citation>
    <scope>NUCLEOTIDE SEQUENCE</scope>
</reference>
<evidence type="ECO:0000256" key="1">
    <source>
        <dbReference type="ARBA" id="ARBA00001946"/>
    </source>
</evidence>
<dbReference type="PANTHER" id="PTHR10291">
    <property type="entry name" value="DEHYDRODOLICHYL DIPHOSPHATE SYNTHASE FAMILY MEMBER"/>
    <property type="match status" value="1"/>
</dbReference>
<dbReference type="Gene3D" id="3.40.1180.10">
    <property type="entry name" value="Decaprenyl diphosphate synthase-like"/>
    <property type="match status" value="1"/>
</dbReference>
<comment type="caution">
    <text evidence="3">The sequence shown here is derived from an EMBL/GenBank/DDBJ whole genome shotgun (WGS) entry which is preliminary data.</text>
</comment>
<proteinExistence type="predicted"/>
<dbReference type="Pfam" id="PF01255">
    <property type="entry name" value="Prenyltransf"/>
    <property type="match status" value="1"/>
</dbReference>
<keyword evidence="2 3" id="KW-0808">Transferase</keyword>
<dbReference type="InterPro" id="IPR001441">
    <property type="entry name" value="UPP_synth-like"/>
</dbReference>
<evidence type="ECO:0000313" key="3">
    <source>
        <dbReference type="EMBL" id="MPN55417.1"/>
    </source>
</evidence>
<evidence type="ECO:0000256" key="2">
    <source>
        <dbReference type="ARBA" id="ARBA00022679"/>
    </source>
</evidence>
<dbReference type="NCBIfam" id="TIGR00055">
    <property type="entry name" value="uppS"/>
    <property type="match status" value="1"/>
</dbReference>
<dbReference type="AlphaFoldDB" id="A0A645IWB0"/>
<comment type="cofactor">
    <cofactor evidence="1">
        <name>Mg(2+)</name>
        <dbReference type="ChEBI" id="CHEBI:18420"/>
    </cofactor>
</comment>
<dbReference type="SUPFAM" id="SSF64005">
    <property type="entry name" value="Undecaprenyl diphosphate synthase"/>
    <property type="match status" value="1"/>
</dbReference>
<dbReference type="GO" id="GO:0016094">
    <property type="term" value="P:polyprenol biosynthetic process"/>
    <property type="evidence" value="ECO:0007669"/>
    <property type="project" value="TreeGrafter"/>
</dbReference>
<dbReference type="GO" id="GO:0045547">
    <property type="term" value="F:ditrans,polycis-polyprenyl diphosphate synthase [(2E,6E)-farnesyl diphosphate specific] activity"/>
    <property type="evidence" value="ECO:0007669"/>
    <property type="project" value="TreeGrafter"/>
</dbReference>
<dbReference type="InterPro" id="IPR036424">
    <property type="entry name" value="UPP_synth-like_sf"/>
</dbReference>
<dbReference type="EMBL" id="VSSQ01124631">
    <property type="protein sequence ID" value="MPN55417.1"/>
    <property type="molecule type" value="Genomic_DNA"/>
</dbReference>
<dbReference type="PROSITE" id="PS01066">
    <property type="entry name" value="UPP_SYNTHASE"/>
    <property type="match status" value="1"/>
</dbReference>
<gene>
    <name evidence="3" type="primary">uppS_68</name>
    <name evidence="3" type="ORF">SDC9_203099</name>
</gene>
<protein>
    <submittedName>
        <fullName evidence="3">Isoprenyl transferase</fullName>
        <ecNumber evidence="3">2.5.1.-</ecNumber>
    </submittedName>
</protein>
<dbReference type="PANTHER" id="PTHR10291:SF0">
    <property type="entry name" value="DEHYDRODOLICHYL DIPHOSPHATE SYNTHASE 2"/>
    <property type="match status" value="1"/>
</dbReference>
<name>A0A645IWB0_9ZZZZ</name>